<feature type="region of interest" description="Disordered" evidence="1">
    <location>
        <begin position="1"/>
        <end position="22"/>
    </location>
</feature>
<evidence type="ECO:0000313" key="3">
    <source>
        <dbReference type="Proteomes" id="UP001558613"/>
    </source>
</evidence>
<name>A0ABR3NYF5_9TELE</name>
<dbReference type="Proteomes" id="UP001558613">
    <property type="component" value="Unassembled WGS sequence"/>
</dbReference>
<gene>
    <name evidence="2" type="ORF">QQF64_000675</name>
</gene>
<keyword evidence="3" id="KW-1185">Reference proteome</keyword>
<organism evidence="2 3">
    <name type="scientific">Cirrhinus molitorella</name>
    <name type="common">mud carp</name>
    <dbReference type="NCBI Taxonomy" id="172907"/>
    <lineage>
        <taxon>Eukaryota</taxon>
        <taxon>Metazoa</taxon>
        <taxon>Chordata</taxon>
        <taxon>Craniata</taxon>
        <taxon>Vertebrata</taxon>
        <taxon>Euteleostomi</taxon>
        <taxon>Actinopterygii</taxon>
        <taxon>Neopterygii</taxon>
        <taxon>Teleostei</taxon>
        <taxon>Ostariophysi</taxon>
        <taxon>Cypriniformes</taxon>
        <taxon>Cyprinidae</taxon>
        <taxon>Labeoninae</taxon>
        <taxon>Labeonini</taxon>
        <taxon>Cirrhinus</taxon>
    </lineage>
</organism>
<dbReference type="EMBL" id="JAYMGO010000001">
    <property type="protein sequence ID" value="KAL1281872.1"/>
    <property type="molecule type" value="Genomic_DNA"/>
</dbReference>
<feature type="compositionally biased region" description="Basic and acidic residues" evidence="1">
    <location>
        <begin position="1"/>
        <end position="15"/>
    </location>
</feature>
<accession>A0ABR3NYF5</accession>
<evidence type="ECO:0000313" key="2">
    <source>
        <dbReference type="EMBL" id="KAL1281872.1"/>
    </source>
</evidence>
<evidence type="ECO:0000256" key="1">
    <source>
        <dbReference type="SAM" id="MobiDB-lite"/>
    </source>
</evidence>
<reference evidence="2 3" key="1">
    <citation type="submission" date="2023-09" db="EMBL/GenBank/DDBJ databases">
        <authorList>
            <person name="Wang M."/>
        </authorList>
    </citation>
    <scope>NUCLEOTIDE SEQUENCE [LARGE SCALE GENOMIC DNA]</scope>
    <source>
        <strain evidence="2">GT-2023</strain>
        <tissue evidence="2">Liver</tissue>
    </source>
</reference>
<sequence>MKILDDKRLWNHPENELNPDPCSQRDMGAYVFLSNAGHHDNLNRGFKSSLHEICNDRLNKQENRGMP</sequence>
<comment type="caution">
    <text evidence="2">The sequence shown here is derived from an EMBL/GenBank/DDBJ whole genome shotgun (WGS) entry which is preliminary data.</text>
</comment>
<proteinExistence type="predicted"/>
<protein>
    <submittedName>
        <fullName evidence="2">Uncharacterized protein</fullName>
    </submittedName>
</protein>